<evidence type="ECO:0000256" key="8">
    <source>
        <dbReference type="SAM" id="Phobius"/>
    </source>
</evidence>
<reference evidence="10 11" key="1">
    <citation type="journal article" date="2017" name="Int. J. Syst. Evol. Microbiol.">
        <title>Pseudokineococcus basanitobsidens sp. nov., isolated from volcanic rock.</title>
        <authorList>
            <person name="Lee D.W."/>
            <person name="Park M.Y."/>
            <person name="Kim J.J."/>
            <person name="Kim B.S."/>
        </authorList>
    </citation>
    <scope>NUCLEOTIDE SEQUENCE [LARGE SCALE GENOMIC DNA]</scope>
    <source>
        <strain evidence="10 11">DSM 103726</strain>
    </source>
</reference>
<dbReference type="Pfam" id="PF02518">
    <property type="entry name" value="HATPase_c"/>
    <property type="match status" value="1"/>
</dbReference>
<dbReference type="PANTHER" id="PTHR43711">
    <property type="entry name" value="TWO-COMPONENT HISTIDINE KINASE"/>
    <property type="match status" value="1"/>
</dbReference>
<dbReference type="InterPro" id="IPR036097">
    <property type="entry name" value="HisK_dim/P_sf"/>
</dbReference>
<comment type="subcellular location">
    <subcellularLocation>
        <location evidence="2">Cell membrane</location>
    </subcellularLocation>
</comment>
<keyword evidence="4" id="KW-0597">Phosphoprotein</keyword>
<proteinExistence type="predicted"/>
<evidence type="ECO:0000256" key="1">
    <source>
        <dbReference type="ARBA" id="ARBA00000085"/>
    </source>
</evidence>
<evidence type="ECO:0000313" key="10">
    <source>
        <dbReference type="EMBL" id="MEJ5946807.1"/>
    </source>
</evidence>
<dbReference type="Gene3D" id="1.10.287.130">
    <property type="match status" value="1"/>
</dbReference>
<gene>
    <name evidence="10" type="ORF">WDZ17_16035</name>
</gene>
<evidence type="ECO:0000256" key="2">
    <source>
        <dbReference type="ARBA" id="ARBA00004236"/>
    </source>
</evidence>
<dbReference type="SUPFAM" id="SSF47384">
    <property type="entry name" value="Homodimeric domain of signal transducing histidine kinase"/>
    <property type="match status" value="1"/>
</dbReference>
<dbReference type="InterPro" id="IPR004358">
    <property type="entry name" value="Sig_transdc_His_kin-like_C"/>
</dbReference>
<keyword evidence="8" id="KW-0472">Membrane</keyword>
<dbReference type="SUPFAM" id="SSF55874">
    <property type="entry name" value="ATPase domain of HSP90 chaperone/DNA topoisomerase II/histidine kinase"/>
    <property type="match status" value="1"/>
</dbReference>
<dbReference type="Gene3D" id="3.30.565.10">
    <property type="entry name" value="Histidine kinase-like ATPase, C-terminal domain"/>
    <property type="match status" value="1"/>
</dbReference>
<keyword evidence="8" id="KW-1133">Transmembrane helix</keyword>
<comment type="catalytic activity">
    <reaction evidence="1">
        <text>ATP + protein L-histidine = ADP + protein N-phospho-L-histidine.</text>
        <dbReference type="EC" id="2.7.13.3"/>
    </reaction>
</comment>
<keyword evidence="11" id="KW-1185">Reference proteome</keyword>
<dbReference type="SMART" id="SM00387">
    <property type="entry name" value="HATPase_c"/>
    <property type="match status" value="1"/>
</dbReference>
<dbReference type="EC" id="2.7.13.3" evidence="3"/>
<dbReference type="InterPro" id="IPR050736">
    <property type="entry name" value="Sensor_HK_Regulatory"/>
</dbReference>
<evidence type="ECO:0000256" key="5">
    <source>
        <dbReference type="ARBA" id="ARBA00022679"/>
    </source>
</evidence>
<keyword evidence="6 10" id="KW-0418">Kinase</keyword>
<feature type="transmembrane region" description="Helical" evidence="8">
    <location>
        <begin position="53"/>
        <end position="71"/>
    </location>
</feature>
<dbReference type="InterPro" id="IPR005467">
    <property type="entry name" value="His_kinase_dom"/>
</dbReference>
<dbReference type="Pfam" id="PF00512">
    <property type="entry name" value="HisKA"/>
    <property type="match status" value="1"/>
</dbReference>
<evidence type="ECO:0000313" key="11">
    <source>
        <dbReference type="Proteomes" id="UP001387100"/>
    </source>
</evidence>
<dbReference type="InterPro" id="IPR003661">
    <property type="entry name" value="HisK_dim/P_dom"/>
</dbReference>
<evidence type="ECO:0000256" key="6">
    <source>
        <dbReference type="ARBA" id="ARBA00022777"/>
    </source>
</evidence>
<evidence type="ECO:0000259" key="9">
    <source>
        <dbReference type="PROSITE" id="PS50109"/>
    </source>
</evidence>
<keyword evidence="8" id="KW-0812">Transmembrane</keyword>
<dbReference type="InterPro" id="IPR036890">
    <property type="entry name" value="HATPase_C_sf"/>
</dbReference>
<dbReference type="EMBL" id="JBBIAA010000034">
    <property type="protein sequence ID" value="MEJ5946807.1"/>
    <property type="molecule type" value="Genomic_DNA"/>
</dbReference>
<keyword evidence="7" id="KW-0902">Two-component regulatory system</keyword>
<sequence length="329" mass="34431">MSAPPDRQRRPRLLPWLALALVPLVVGVVVRVLTATGEVPDDRVDVSALAGDWLLAAGALLSAVAVLVVVTTRRAAARGRRAADARVAAAEERAAEGRRLLLSRLDHELKNPLMAMRAAVANVAADEDVARDPGTGAGLRSIDEQVVRLSRLTADLRKIADVELRGVERRPVDLAAVLVEAVETVREMGGAEGRDVRVSLPRAPWPLPAVDGDEDLLGLAVANLVDNAVKYTPAGGTIEVRARDQAGRVLVEVADTGPGIAAEDLPHVWEELFRSRGVRGVPGSGLGLPLVRAVAEAHGGTATAESRVGRGTVVRLDLPGAAPEDGAAS</sequence>
<organism evidence="10 11">
    <name type="scientific">Pseudokineococcus basanitobsidens</name>
    <dbReference type="NCBI Taxonomy" id="1926649"/>
    <lineage>
        <taxon>Bacteria</taxon>
        <taxon>Bacillati</taxon>
        <taxon>Actinomycetota</taxon>
        <taxon>Actinomycetes</taxon>
        <taxon>Kineosporiales</taxon>
        <taxon>Kineosporiaceae</taxon>
        <taxon>Pseudokineococcus</taxon>
    </lineage>
</organism>
<dbReference type="PANTHER" id="PTHR43711:SF1">
    <property type="entry name" value="HISTIDINE KINASE 1"/>
    <property type="match status" value="1"/>
</dbReference>
<feature type="transmembrane region" description="Helical" evidence="8">
    <location>
        <begin position="12"/>
        <end position="33"/>
    </location>
</feature>
<keyword evidence="5" id="KW-0808">Transferase</keyword>
<feature type="domain" description="Histidine kinase" evidence="9">
    <location>
        <begin position="104"/>
        <end position="322"/>
    </location>
</feature>
<name>A0ABU8RNY3_9ACTN</name>
<accession>A0ABU8RNY3</accession>
<dbReference type="Proteomes" id="UP001387100">
    <property type="component" value="Unassembled WGS sequence"/>
</dbReference>
<dbReference type="PRINTS" id="PR00344">
    <property type="entry name" value="BCTRLSENSOR"/>
</dbReference>
<dbReference type="GO" id="GO:0016301">
    <property type="term" value="F:kinase activity"/>
    <property type="evidence" value="ECO:0007669"/>
    <property type="project" value="UniProtKB-KW"/>
</dbReference>
<dbReference type="RefSeq" id="WP_339576187.1">
    <property type="nucleotide sequence ID" value="NZ_JBBIAA010000034.1"/>
</dbReference>
<dbReference type="CDD" id="cd00075">
    <property type="entry name" value="HATPase"/>
    <property type="match status" value="1"/>
</dbReference>
<dbReference type="InterPro" id="IPR003594">
    <property type="entry name" value="HATPase_dom"/>
</dbReference>
<dbReference type="PROSITE" id="PS50109">
    <property type="entry name" value="HIS_KIN"/>
    <property type="match status" value="1"/>
</dbReference>
<evidence type="ECO:0000256" key="7">
    <source>
        <dbReference type="ARBA" id="ARBA00023012"/>
    </source>
</evidence>
<protein>
    <recommendedName>
        <fullName evidence="3">histidine kinase</fullName>
        <ecNumber evidence="3">2.7.13.3</ecNumber>
    </recommendedName>
</protein>
<dbReference type="CDD" id="cd00082">
    <property type="entry name" value="HisKA"/>
    <property type="match status" value="1"/>
</dbReference>
<evidence type="ECO:0000256" key="4">
    <source>
        <dbReference type="ARBA" id="ARBA00022553"/>
    </source>
</evidence>
<comment type="caution">
    <text evidence="10">The sequence shown here is derived from an EMBL/GenBank/DDBJ whole genome shotgun (WGS) entry which is preliminary data.</text>
</comment>
<evidence type="ECO:0000256" key="3">
    <source>
        <dbReference type="ARBA" id="ARBA00012438"/>
    </source>
</evidence>